<keyword evidence="9" id="KW-0735">Signal-anchor</keyword>
<dbReference type="PANTHER" id="PTHR12137:SF54">
    <property type="entry name" value="CARBOHYDRATE SULFOTRANSFERASE"/>
    <property type="match status" value="1"/>
</dbReference>
<evidence type="ECO:0000256" key="6">
    <source>
        <dbReference type="ARBA" id="ARBA00023034"/>
    </source>
</evidence>
<dbReference type="InterPro" id="IPR029044">
    <property type="entry name" value="Nucleotide-diphossugar_trans"/>
</dbReference>
<comment type="similarity">
    <text evidence="2 9">Belongs to the sulfotransferase 2 family.</text>
</comment>
<dbReference type="AlphaFoldDB" id="A0A6J8E331"/>
<dbReference type="GO" id="GO:0008146">
    <property type="term" value="F:sulfotransferase activity"/>
    <property type="evidence" value="ECO:0007669"/>
    <property type="project" value="InterPro"/>
</dbReference>
<keyword evidence="11" id="KW-1185">Reference proteome</keyword>
<evidence type="ECO:0000313" key="10">
    <source>
        <dbReference type="EMBL" id="CAC5414448.1"/>
    </source>
</evidence>
<reference evidence="10 11" key="1">
    <citation type="submission" date="2020-06" db="EMBL/GenBank/DDBJ databases">
        <authorList>
            <person name="Li R."/>
            <person name="Bekaert M."/>
        </authorList>
    </citation>
    <scope>NUCLEOTIDE SEQUENCE [LARGE SCALE GENOMIC DNA]</scope>
    <source>
        <strain evidence="11">wild</strain>
    </source>
</reference>
<evidence type="ECO:0000256" key="5">
    <source>
        <dbReference type="ARBA" id="ARBA00022989"/>
    </source>
</evidence>
<evidence type="ECO:0000256" key="7">
    <source>
        <dbReference type="ARBA" id="ARBA00023136"/>
    </source>
</evidence>
<feature type="transmembrane region" description="Helical" evidence="9">
    <location>
        <begin position="7"/>
        <end position="28"/>
    </location>
</feature>
<dbReference type="Gene3D" id="3.90.550.10">
    <property type="entry name" value="Spore Coat Polysaccharide Biosynthesis Protein SpsA, Chain A"/>
    <property type="match status" value="1"/>
</dbReference>
<dbReference type="Proteomes" id="UP000507470">
    <property type="component" value="Unassembled WGS sequence"/>
</dbReference>
<dbReference type="EC" id="2.8.2.-" evidence="9"/>
<dbReference type="Pfam" id="PF03567">
    <property type="entry name" value="Sulfotransfer_2"/>
    <property type="match status" value="1"/>
</dbReference>
<keyword evidence="7 9" id="KW-0472">Membrane</keyword>
<protein>
    <recommendedName>
        <fullName evidence="9">Carbohydrate sulfotransferase</fullName>
        <ecNumber evidence="9">2.8.2.-</ecNumber>
    </recommendedName>
</protein>
<evidence type="ECO:0000256" key="1">
    <source>
        <dbReference type="ARBA" id="ARBA00004323"/>
    </source>
</evidence>
<gene>
    <name evidence="10" type="ORF">MCOR_47251</name>
</gene>
<name>A0A6J8E331_MYTCO</name>
<keyword evidence="8 9" id="KW-0325">Glycoprotein</keyword>
<keyword evidence="3 9" id="KW-0808">Transferase</keyword>
<evidence type="ECO:0000256" key="9">
    <source>
        <dbReference type="RuleBase" id="RU364020"/>
    </source>
</evidence>
<dbReference type="OrthoDB" id="2019940at2759"/>
<accession>A0A6J8E331</accession>
<evidence type="ECO:0000313" key="11">
    <source>
        <dbReference type="Proteomes" id="UP000507470"/>
    </source>
</evidence>
<sequence length="438" mass="51834">MKKIEVTFYIILAISTVLFTYLSLIWHLRPNDLSITSWKKVQFTTVVHFILLYQYEQEIYDKIIQQINWINYDLPDNWNVKIFIIQQNENQKFQRSLLLDIGILQSLNTCKADCLVVLDSQTGIEHNLEYIWCTDSTRIKVCIQLYGSTCNQHPMIATRIDPKSWMQNNLTSLSENKRKGFIGIFSYIGEFNSKWTNVEIPYLSKKVLDTLKCSYLSPIVLPLYKLIFIWNAKAACSYWKLIFQYIQGIRLNYTTVKHIHHPKQNGLLTLRKFNDVNISRMLFDPTWTKAVFVREPRERLLSAYLDKVIHSNYFKITCGQRVNSFEEFINIIPKCPDMHWDLQVNLPEKFYKNMTIGRMDNLSQFTEDLLKKIGAWNSTVRQWLNGNGDIVRSQGHATNSSNLLSRYYNTELENKIFIRYELDYKVFTFNKTYFSLQP</sequence>
<dbReference type="InterPro" id="IPR018011">
    <property type="entry name" value="Carb_sulfotrans_8-10"/>
</dbReference>
<organism evidence="10 11">
    <name type="scientific">Mytilus coruscus</name>
    <name type="common">Sea mussel</name>
    <dbReference type="NCBI Taxonomy" id="42192"/>
    <lineage>
        <taxon>Eukaryota</taxon>
        <taxon>Metazoa</taxon>
        <taxon>Spiralia</taxon>
        <taxon>Lophotrochozoa</taxon>
        <taxon>Mollusca</taxon>
        <taxon>Bivalvia</taxon>
        <taxon>Autobranchia</taxon>
        <taxon>Pteriomorphia</taxon>
        <taxon>Mytilida</taxon>
        <taxon>Mytiloidea</taxon>
        <taxon>Mytilidae</taxon>
        <taxon>Mytilinae</taxon>
        <taxon>Mytilus</taxon>
    </lineage>
</organism>
<dbReference type="InterPro" id="IPR005331">
    <property type="entry name" value="Sulfotransferase"/>
</dbReference>
<dbReference type="EMBL" id="CACVKT020008348">
    <property type="protein sequence ID" value="CAC5414448.1"/>
    <property type="molecule type" value="Genomic_DNA"/>
</dbReference>
<keyword evidence="6 9" id="KW-0333">Golgi apparatus</keyword>
<proteinExistence type="inferred from homology"/>
<dbReference type="PANTHER" id="PTHR12137">
    <property type="entry name" value="CARBOHYDRATE SULFOTRANSFERASE"/>
    <property type="match status" value="1"/>
</dbReference>
<keyword evidence="4 9" id="KW-0812">Transmembrane</keyword>
<dbReference type="GO" id="GO:0000139">
    <property type="term" value="C:Golgi membrane"/>
    <property type="evidence" value="ECO:0007669"/>
    <property type="project" value="UniProtKB-SubCell"/>
</dbReference>
<keyword evidence="9" id="KW-0119">Carbohydrate metabolism</keyword>
<keyword evidence="5 9" id="KW-1133">Transmembrane helix</keyword>
<comment type="subcellular location">
    <subcellularLocation>
        <location evidence="1 9">Golgi apparatus membrane</location>
        <topology evidence="1 9">Single-pass type II membrane protein</topology>
    </subcellularLocation>
</comment>
<evidence type="ECO:0000256" key="3">
    <source>
        <dbReference type="ARBA" id="ARBA00022679"/>
    </source>
</evidence>
<evidence type="ECO:0000256" key="8">
    <source>
        <dbReference type="ARBA" id="ARBA00023180"/>
    </source>
</evidence>
<evidence type="ECO:0000256" key="4">
    <source>
        <dbReference type="ARBA" id="ARBA00022692"/>
    </source>
</evidence>
<evidence type="ECO:0000256" key="2">
    <source>
        <dbReference type="ARBA" id="ARBA00006339"/>
    </source>
</evidence>
<dbReference type="GO" id="GO:0016051">
    <property type="term" value="P:carbohydrate biosynthetic process"/>
    <property type="evidence" value="ECO:0007669"/>
    <property type="project" value="InterPro"/>
</dbReference>